<reference evidence="2" key="1">
    <citation type="submission" date="2020-05" db="EMBL/GenBank/DDBJ databases">
        <title>Mycena genomes resolve the evolution of fungal bioluminescence.</title>
        <authorList>
            <person name="Tsai I.J."/>
        </authorList>
    </citation>
    <scope>NUCLEOTIDE SEQUENCE</scope>
    <source>
        <strain evidence="2">171206Taipei</strain>
    </source>
</reference>
<dbReference type="Pfam" id="PF05368">
    <property type="entry name" value="NmrA"/>
    <property type="match status" value="1"/>
</dbReference>
<dbReference type="PANTHER" id="PTHR48079:SF6">
    <property type="entry name" value="NAD(P)-BINDING DOMAIN-CONTAINING PROTEIN-RELATED"/>
    <property type="match status" value="1"/>
</dbReference>
<dbReference type="SUPFAM" id="SSF51735">
    <property type="entry name" value="NAD(P)-binding Rossmann-fold domains"/>
    <property type="match status" value="1"/>
</dbReference>
<dbReference type="EMBL" id="JACAZF010000001">
    <property type="protein sequence ID" value="KAF7316470.1"/>
    <property type="molecule type" value="Genomic_DNA"/>
</dbReference>
<comment type="caution">
    <text evidence="2">The sequence shown here is derived from an EMBL/GenBank/DDBJ whole genome shotgun (WGS) entry which is preliminary data.</text>
</comment>
<dbReference type="RefSeq" id="XP_037226493.1">
    <property type="nucleotide sequence ID" value="XM_037358583.1"/>
</dbReference>
<organism evidence="2 3">
    <name type="scientific">Mycena indigotica</name>
    <dbReference type="NCBI Taxonomy" id="2126181"/>
    <lineage>
        <taxon>Eukaryota</taxon>
        <taxon>Fungi</taxon>
        <taxon>Dikarya</taxon>
        <taxon>Basidiomycota</taxon>
        <taxon>Agaricomycotina</taxon>
        <taxon>Agaricomycetes</taxon>
        <taxon>Agaricomycetidae</taxon>
        <taxon>Agaricales</taxon>
        <taxon>Marasmiineae</taxon>
        <taxon>Mycenaceae</taxon>
        <taxon>Mycena</taxon>
    </lineage>
</organism>
<evidence type="ECO:0000313" key="3">
    <source>
        <dbReference type="Proteomes" id="UP000636479"/>
    </source>
</evidence>
<evidence type="ECO:0000313" key="2">
    <source>
        <dbReference type="EMBL" id="KAF7316470.1"/>
    </source>
</evidence>
<protein>
    <recommendedName>
        <fullName evidence="1">NmrA-like domain-containing protein</fullName>
    </recommendedName>
</protein>
<keyword evidence="3" id="KW-1185">Reference proteome</keyword>
<dbReference type="AlphaFoldDB" id="A0A8H6TFA7"/>
<dbReference type="InterPro" id="IPR036291">
    <property type="entry name" value="NAD(P)-bd_dom_sf"/>
</dbReference>
<dbReference type="GeneID" id="59341099"/>
<feature type="domain" description="NmrA-like" evidence="1">
    <location>
        <begin position="6"/>
        <end position="93"/>
    </location>
</feature>
<sequence>MSLAQTKVLFTGATGYIGGSVLNRLLSRPDASKFEFTAVVRDAKKAETLRSFGVKTVIGSHSDASLMEDLASKTDMVIATADCDDLVAAKATLAGLKKKFQSSGVPPVYINTSGTGVLTEDSKGLVLSDTIYDDTNPAQIASLADTQMHRNVDLAVTNADTEGYVKSFIVLPAIIYGYPTGRIIESGIQNGHSIIQPMLLRTALDRGRIGVVGQGKNMWPNVELHEVTDLFSLLIDAIASNPQLDHGPNGYYFAENGEHTSYELSVAYGKVLAALGKLDNPEPTSYTQEELNKYFGGSAVLGTNARCRANHARAVLGWKPVKTTSDFFASLGPEVERLLKRNQK</sequence>
<evidence type="ECO:0000259" key="1">
    <source>
        <dbReference type="Pfam" id="PF05368"/>
    </source>
</evidence>
<dbReference type="GO" id="GO:0004029">
    <property type="term" value="F:aldehyde dehydrogenase (NAD+) activity"/>
    <property type="evidence" value="ECO:0007669"/>
    <property type="project" value="TreeGrafter"/>
</dbReference>
<dbReference type="OrthoDB" id="10262413at2759"/>
<dbReference type="InterPro" id="IPR051783">
    <property type="entry name" value="NAD(P)-dependent_oxidoreduct"/>
</dbReference>
<dbReference type="PANTHER" id="PTHR48079">
    <property type="entry name" value="PROTEIN YEEZ"/>
    <property type="match status" value="1"/>
</dbReference>
<gene>
    <name evidence="2" type="ORF">MIND_00166100</name>
</gene>
<dbReference type="GO" id="GO:0005737">
    <property type="term" value="C:cytoplasm"/>
    <property type="evidence" value="ECO:0007669"/>
    <property type="project" value="TreeGrafter"/>
</dbReference>
<proteinExistence type="predicted"/>
<dbReference type="Gene3D" id="3.40.50.720">
    <property type="entry name" value="NAD(P)-binding Rossmann-like Domain"/>
    <property type="match status" value="1"/>
</dbReference>
<dbReference type="InterPro" id="IPR008030">
    <property type="entry name" value="NmrA-like"/>
</dbReference>
<dbReference type="Proteomes" id="UP000636479">
    <property type="component" value="Unassembled WGS sequence"/>
</dbReference>
<name>A0A8H6TFA7_9AGAR</name>
<accession>A0A8H6TFA7</accession>